<dbReference type="PaxDb" id="3218-PP1S6_108V6.1"/>
<feature type="region of interest" description="Disordered" evidence="1">
    <location>
        <begin position="313"/>
        <end position="345"/>
    </location>
</feature>
<dbReference type="Proteomes" id="UP000006727">
    <property type="component" value="Chromosome 26"/>
</dbReference>
<feature type="compositionally biased region" description="Basic and acidic residues" evidence="1">
    <location>
        <begin position="332"/>
        <end position="345"/>
    </location>
</feature>
<sequence length="790" mass="90580">MDDYSRSFMECTDFRCNSGEDVANAFDGEDVDGSVTKVEKDESSEAKIINCEEQLFGEHSLTLDELLANGEECLDQYKIGGSSEDIKHAKMILVDHMSQILGHRNQLDSRLDLQTKFGDFASSTEDALKKSLEASGSVQYNVAISYFRRVSGRTGYLSTNDLFRRGVHHLTTSFEVQMRGLEIFHGEIRMDVIFDARTCITNVKLGRLLLVRGEMYEKLIETPYSHFTNQQWIHLVDEVLASATGLIGKGWLLETEALQKLGGALVSKIKFEKTRIHLFNLINAELGKTYDYIHDDKEQTELREALQLSLGESTHNNLGRGDVETEVASTSETKDESQPHGEQSRILDGLLTLGEKRLDQCKVDGSSEDIKQAQMILENYMSQIYEHRNQLNFRLDLQTKFGDFASRFMYVLFHLKDYEGCIRWFEMGTSTEDALKKSLEASGSVQYNVAISYFRSACVRTDSNRPPPDLVSAYYFEKGIPCLEKAIECMNTGYQCWLKCLEIQVEDYDSLAIKMTWGIDPNFGAWVKMGNVEFVRGSDMFVKLLGTPYCYFSHEEVEELLNEVLDRPTDMKEKAWLMEAEVVLKMGVAFSSKIGDVKLKIRFYSEVMLKLFDLYNFSSLHEKTAETLELVYSSQKFFNFKEKVLMDCARAERWSKAEVESIESVLSHIDLIDPIMSKEQCLKDSRIHGMQARVMMERSCIHKSLYLFHKASRVLEREDPGLYYYLQAMALGLQNQYEDAAALGEMAFKVLIQRHQFKPSQTHAAESLWIKTFEESVLLDVLKFNEWISY</sequence>
<reference evidence="2 4" key="1">
    <citation type="journal article" date="2008" name="Science">
        <title>The Physcomitrella genome reveals evolutionary insights into the conquest of land by plants.</title>
        <authorList>
            <person name="Rensing S."/>
            <person name="Lang D."/>
            <person name="Zimmer A."/>
            <person name="Terry A."/>
            <person name="Salamov A."/>
            <person name="Shapiro H."/>
            <person name="Nishiyama T."/>
            <person name="Perroud P.-F."/>
            <person name="Lindquist E."/>
            <person name="Kamisugi Y."/>
            <person name="Tanahashi T."/>
            <person name="Sakakibara K."/>
            <person name="Fujita T."/>
            <person name="Oishi K."/>
            <person name="Shin-I T."/>
            <person name="Kuroki Y."/>
            <person name="Toyoda A."/>
            <person name="Suzuki Y."/>
            <person name="Hashimoto A."/>
            <person name="Yamaguchi K."/>
            <person name="Sugano A."/>
            <person name="Kohara Y."/>
            <person name="Fujiyama A."/>
            <person name="Anterola A."/>
            <person name="Aoki S."/>
            <person name="Ashton N."/>
            <person name="Barbazuk W.B."/>
            <person name="Barker E."/>
            <person name="Bennetzen J."/>
            <person name="Bezanilla M."/>
            <person name="Blankenship R."/>
            <person name="Cho S.H."/>
            <person name="Dutcher S."/>
            <person name="Estelle M."/>
            <person name="Fawcett J.A."/>
            <person name="Gundlach H."/>
            <person name="Hanada K."/>
            <person name="Heyl A."/>
            <person name="Hicks K.A."/>
            <person name="Hugh J."/>
            <person name="Lohr M."/>
            <person name="Mayer K."/>
            <person name="Melkozernov A."/>
            <person name="Murata T."/>
            <person name="Nelson D."/>
            <person name="Pils B."/>
            <person name="Prigge M."/>
            <person name="Reiss B."/>
            <person name="Renner T."/>
            <person name="Rombauts S."/>
            <person name="Rushton P."/>
            <person name="Sanderfoot A."/>
            <person name="Schween G."/>
            <person name="Shiu S.-H."/>
            <person name="Stueber K."/>
            <person name="Theodoulou F.L."/>
            <person name="Tu H."/>
            <person name="Van de Peer Y."/>
            <person name="Verrier P.J."/>
            <person name="Waters E."/>
            <person name="Wood A."/>
            <person name="Yang L."/>
            <person name="Cove D."/>
            <person name="Cuming A."/>
            <person name="Hasebe M."/>
            <person name="Lucas S."/>
            <person name="Mishler D.B."/>
            <person name="Reski R."/>
            <person name="Grigoriev I."/>
            <person name="Quatrano R.S."/>
            <person name="Boore J.L."/>
        </authorList>
    </citation>
    <scope>NUCLEOTIDE SEQUENCE [LARGE SCALE GENOMIC DNA]</scope>
    <source>
        <strain evidence="3 4">cv. Gransden 2004</strain>
    </source>
</reference>
<evidence type="ECO:0000313" key="2">
    <source>
        <dbReference type="EMBL" id="PNR26968.1"/>
    </source>
</evidence>
<dbReference type="Gramene" id="Pp3c26_10140V3.1">
    <property type="protein sequence ID" value="Pp3c26_10140V3.1"/>
    <property type="gene ID" value="Pp3c26_10140"/>
</dbReference>
<dbReference type="AlphaFoldDB" id="A0A2K1ICG5"/>
<dbReference type="EnsemblPlants" id="Pp3c26_10140V3.1">
    <property type="protein sequence ID" value="Pp3c26_10140V3.1"/>
    <property type="gene ID" value="Pp3c26_10140"/>
</dbReference>
<dbReference type="InParanoid" id="A0A2K1ICG5"/>
<keyword evidence="4" id="KW-1185">Reference proteome</keyword>
<evidence type="ECO:0000256" key="1">
    <source>
        <dbReference type="SAM" id="MobiDB-lite"/>
    </source>
</evidence>
<proteinExistence type="predicted"/>
<evidence type="ECO:0000313" key="4">
    <source>
        <dbReference type="Proteomes" id="UP000006727"/>
    </source>
</evidence>
<dbReference type="EMBL" id="ABEU02000026">
    <property type="protein sequence ID" value="PNR26968.1"/>
    <property type="molecule type" value="Genomic_DNA"/>
</dbReference>
<gene>
    <name evidence="2" type="ORF">PHYPA_030449</name>
</gene>
<name>A0A2K1ICG5_PHYPA</name>
<reference evidence="2 4" key="2">
    <citation type="journal article" date="2018" name="Plant J.">
        <title>The Physcomitrella patens chromosome-scale assembly reveals moss genome structure and evolution.</title>
        <authorList>
            <person name="Lang D."/>
            <person name="Ullrich K.K."/>
            <person name="Murat F."/>
            <person name="Fuchs J."/>
            <person name="Jenkins J."/>
            <person name="Haas F.B."/>
            <person name="Piednoel M."/>
            <person name="Gundlach H."/>
            <person name="Van Bel M."/>
            <person name="Meyberg R."/>
            <person name="Vives C."/>
            <person name="Morata J."/>
            <person name="Symeonidi A."/>
            <person name="Hiss M."/>
            <person name="Muchero W."/>
            <person name="Kamisugi Y."/>
            <person name="Saleh O."/>
            <person name="Blanc G."/>
            <person name="Decker E.L."/>
            <person name="van Gessel N."/>
            <person name="Grimwood J."/>
            <person name="Hayes R.D."/>
            <person name="Graham S.W."/>
            <person name="Gunter L.E."/>
            <person name="McDaniel S.F."/>
            <person name="Hoernstein S.N.W."/>
            <person name="Larsson A."/>
            <person name="Li F.W."/>
            <person name="Perroud P.F."/>
            <person name="Phillips J."/>
            <person name="Ranjan P."/>
            <person name="Rokshar D.S."/>
            <person name="Rothfels C.J."/>
            <person name="Schneider L."/>
            <person name="Shu S."/>
            <person name="Stevenson D.W."/>
            <person name="Thummler F."/>
            <person name="Tillich M."/>
            <person name="Villarreal Aguilar J.C."/>
            <person name="Widiez T."/>
            <person name="Wong G.K."/>
            <person name="Wymore A."/>
            <person name="Zhang Y."/>
            <person name="Zimmer A.D."/>
            <person name="Quatrano R.S."/>
            <person name="Mayer K.F.X."/>
            <person name="Goodstein D."/>
            <person name="Casacuberta J.M."/>
            <person name="Vandepoele K."/>
            <person name="Reski R."/>
            <person name="Cuming A.C."/>
            <person name="Tuskan G.A."/>
            <person name="Maumus F."/>
            <person name="Salse J."/>
            <person name="Schmutz J."/>
            <person name="Rensing S.A."/>
        </authorList>
    </citation>
    <scope>NUCLEOTIDE SEQUENCE [LARGE SCALE GENOMIC DNA]</scope>
    <source>
        <strain evidence="3 4">cv. Gransden 2004</strain>
    </source>
</reference>
<protein>
    <submittedName>
        <fullName evidence="2 3">Uncharacterized protein</fullName>
    </submittedName>
</protein>
<organism evidence="2">
    <name type="scientific">Physcomitrium patens</name>
    <name type="common">Spreading-leaved earth moss</name>
    <name type="synonym">Physcomitrella patens</name>
    <dbReference type="NCBI Taxonomy" id="3218"/>
    <lineage>
        <taxon>Eukaryota</taxon>
        <taxon>Viridiplantae</taxon>
        <taxon>Streptophyta</taxon>
        <taxon>Embryophyta</taxon>
        <taxon>Bryophyta</taxon>
        <taxon>Bryophytina</taxon>
        <taxon>Bryopsida</taxon>
        <taxon>Funariidae</taxon>
        <taxon>Funariales</taxon>
        <taxon>Funariaceae</taxon>
        <taxon>Physcomitrium</taxon>
    </lineage>
</organism>
<evidence type="ECO:0000313" key="3">
    <source>
        <dbReference type="EnsemblPlants" id="Pp3c26_10140V3.1"/>
    </source>
</evidence>
<reference evidence="3" key="3">
    <citation type="submission" date="2020-12" db="UniProtKB">
        <authorList>
            <consortium name="EnsemblPlants"/>
        </authorList>
    </citation>
    <scope>IDENTIFICATION</scope>
</reference>
<accession>A0A2K1ICG5</accession>